<accession>A0A0D2NH62</accession>
<gene>
    <name evidence="8" type="ORF">HYPSUDRAFT_95538</name>
</gene>
<dbReference type="SUPFAM" id="SSF52540">
    <property type="entry name" value="P-loop containing nucleoside triphosphate hydrolases"/>
    <property type="match status" value="1"/>
</dbReference>
<dbReference type="STRING" id="945553.A0A0D2NH62"/>
<dbReference type="GO" id="GO:0005634">
    <property type="term" value="C:nucleus"/>
    <property type="evidence" value="ECO:0007669"/>
    <property type="project" value="TreeGrafter"/>
</dbReference>
<sequence length="102" mass="11289">IDDIDKTILYFDSEAACRGAVQFLRKLLPQHLRPCAHAFSSDLSEAAKQQCWAQFQKGEIRILCATDAAGMGCNVPDVKYVVTFNVPKSTTTVGQRWGRAGR</sequence>
<evidence type="ECO:0000256" key="1">
    <source>
        <dbReference type="ARBA" id="ARBA00005446"/>
    </source>
</evidence>
<dbReference type="Pfam" id="PF00271">
    <property type="entry name" value="Helicase_C"/>
    <property type="match status" value="1"/>
</dbReference>
<evidence type="ECO:0000256" key="3">
    <source>
        <dbReference type="ARBA" id="ARBA00023235"/>
    </source>
</evidence>
<dbReference type="GO" id="GO:0043138">
    <property type="term" value="F:3'-5' DNA helicase activity"/>
    <property type="evidence" value="ECO:0007669"/>
    <property type="project" value="UniProtKB-EC"/>
</dbReference>
<evidence type="ECO:0000256" key="4">
    <source>
        <dbReference type="ARBA" id="ARBA00023242"/>
    </source>
</evidence>
<dbReference type="InterPro" id="IPR001650">
    <property type="entry name" value="Helicase_C-like"/>
</dbReference>
<keyword evidence="9" id="KW-1185">Reference proteome</keyword>
<dbReference type="AlphaFoldDB" id="A0A0D2NH62"/>
<proteinExistence type="inferred from homology"/>
<dbReference type="PANTHER" id="PTHR13710:SF153">
    <property type="entry name" value="RECQ-LIKE DNA HELICASE BLM"/>
    <property type="match status" value="1"/>
</dbReference>
<dbReference type="PROSITE" id="PS51194">
    <property type="entry name" value="HELICASE_CTER"/>
    <property type="match status" value="1"/>
</dbReference>
<dbReference type="EC" id="5.6.2.4" evidence="6"/>
<dbReference type="OMA" id="NITHEVC"/>
<dbReference type="EMBL" id="KN817630">
    <property type="protein sequence ID" value="KJA16001.1"/>
    <property type="molecule type" value="Genomic_DNA"/>
</dbReference>
<comment type="catalytic activity">
    <reaction evidence="5">
        <text>Couples ATP hydrolysis with the unwinding of duplex DNA by translocating in the 3'-5' direction.</text>
        <dbReference type="EC" id="5.6.2.4"/>
    </reaction>
</comment>
<dbReference type="GO" id="GO:0000724">
    <property type="term" value="P:double-strand break repair via homologous recombination"/>
    <property type="evidence" value="ECO:0007669"/>
    <property type="project" value="TreeGrafter"/>
</dbReference>
<reference evidence="9" key="1">
    <citation type="submission" date="2014-04" db="EMBL/GenBank/DDBJ databases">
        <title>Evolutionary Origins and Diversification of the Mycorrhizal Mutualists.</title>
        <authorList>
            <consortium name="DOE Joint Genome Institute"/>
            <consortium name="Mycorrhizal Genomics Consortium"/>
            <person name="Kohler A."/>
            <person name="Kuo A."/>
            <person name="Nagy L.G."/>
            <person name="Floudas D."/>
            <person name="Copeland A."/>
            <person name="Barry K.W."/>
            <person name="Cichocki N."/>
            <person name="Veneault-Fourrey C."/>
            <person name="LaButti K."/>
            <person name="Lindquist E.A."/>
            <person name="Lipzen A."/>
            <person name="Lundell T."/>
            <person name="Morin E."/>
            <person name="Murat C."/>
            <person name="Riley R."/>
            <person name="Ohm R."/>
            <person name="Sun H."/>
            <person name="Tunlid A."/>
            <person name="Henrissat B."/>
            <person name="Grigoriev I.V."/>
            <person name="Hibbett D.S."/>
            <person name="Martin F."/>
        </authorList>
    </citation>
    <scope>NUCLEOTIDE SEQUENCE [LARGE SCALE GENOMIC DNA]</scope>
    <source>
        <strain evidence="9">FD-334 SS-4</strain>
    </source>
</reference>
<keyword evidence="4" id="KW-0539">Nucleus</keyword>
<dbReference type="GO" id="GO:0005737">
    <property type="term" value="C:cytoplasm"/>
    <property type="evidence" value="ECO:0007669"/>
    <property type="project" value="TreeGrafter"/>
</dbReference>
<feature type="non-terminal residue" evidence="8">
    <location>
        <position position="102"/>
    </location>
</feature>
<keyword evidence="2" id="KW-0238">DNA-binding</keyword>
<keyword evidence="3" id="KW-0413">Isomerase</keyword>
<organism evidence="8 9">
    <name type="scientific">Hypholoma sublateritium (strain FD-334 SS-4)</name>
    <dbReference type="NCBI Taxonomy" id="945553"/>
    <lineage>
        <taxon>Eukaryota</taxon>
        <taxon>Fungi</taxon>
        <taxon>Dikarya</taxon>
        <taxon>Basidiomycota</taxon>
        <taxon>Agaricomycotina</taxon>
        <taxon>Agaricomycetes</taxon>
        <taxon>Agaricomycetidae</taxon>
        <taxon>Agaricales</taxon>
        <taxon>Agaricineae</taxon>
        <taxon>Strophariaceae</taxon>
        <taxon>Hypholoma</taxon>
    </lineage>
</organism>
<evidence type="ECO:0000313" key="9">
    <source>
        <dbReference type="Proteomes" id="UP000054270"/>
    </source>
</evidence>
<dbReference type="GO" id="GO:0009378">
    <property type="term" value="F:four-way junction helicase activity"/>
    <property type="evidence" value="ECO:0007669"/>
    <property type="project" value="TreeGrafter"/>
</dbReference>
<dbReference type="Proteomes" id="UP000054270">
    <property type="component" value="Unassembled WGS sequence"/>
</dbReference>
<evidence type="ECO:0000256" key="5">
    <source>
        <dbReference type="ARBA" id="ARBA00034617"/>
    </source>
</evidence>
<feature type="domain" description="Helicase C-terminal" evidence="7">
    <location>
        <begin position="1"/>
        <end position="102"/>
    </location>
</feature>
<feature type="non-terminal residue" evidence="8">
    <location>
        <position position="1"/>
    </location>
</feature>
<dbReference type="Gene3D" id="3.40.50.300">
    <property type="entry name" value="P-loop containing nucleotide triphosphate hydrolases"/>
    <property type="match status" value="1"/>
</dbReference>
<dbReference type="PANTHER" id="PTHR13710">
    <property type="entry name" value="DNA HELICASE RECQ FAMILY MEMBER"/>
    <property type="match status" value="1"/>
</dbReference>
<dbReference type="OrthoDB" id="5409596at2759"/>
<evidence type="ECO:0000259" key="7">
    <source>
        <dbReference type="PROSITE" id="PS51194"/>
    </source>
</evidence>
<name>A0A0D2NH62_HYPSF</name>
<dbReference type="InterPro" id="IPR027417">
    <property type="entry name" value="P-loop_NTPase"/>
</dbReference>
<dbReference type="SMART" id="SM00490">
    <property type="entry name" value="HELICc"/>
    <property type="match status" value="1"/>
</dbReference>
<dbReference type="GO" id="GO:0003677">
    <property type="term" value="F:DNA binding"/>
    <property type="evidence" value="ECO:0007669"/>
    <property type="project" value="UniProtKB-KW"/>
</dbReference>
<protein>
    <recommendedName>
        <fullName evidence="6">DNA 3'-5' helicase</fullName>
        <ecNumber evidence="6">5.6.2.4</ecNumber>
    </recommendedName>
</protein>
<dbReference type="GO" id="GO:0005694">
    <property type="term" value="C:chromosome"/>
    <property type="evidence" value="ECO:0007669"/>
    <property type="project" value="TreeGrafter"/>
</dbReference>
<evidence type="ECO:0000313" key="8">
    <source>
        <dbReference type="EMBL" id="KJA16001.1"/>
    </source>
</evidence>
<evidence type="ECO:0000256" key="2">
    <source>
        <dbReference type="ARBA" id="ARBA00023125"/>
    </source>
</evidence>
<comment type="similarity">
    <text evidence="1">Belongs to the helicase family. RecQ subfamily.</text>
</comment>
<evidence type="ECO:0000256" key="6">
    <source>
        <dbReference type="ARBA" id="ARBA00034808"/>
    </source>
</evidence>